<dbReference type="EMBL" id="JAPEVB010000008">
    <property type="protein sequence ID" value="KAJ4385260.1"/>
    <property type="molecule type" value="Genomic_DNA"/>
</dbReference>
<accession>A0A9W9CRT6</accession>
<dbReference type="AlphaFoldDB" id="A0A9W9CRT6"/>
<reference evidence="1" key="1">
    <citation type="submission" date="2022-10" db="EMBL/GenBank/DDBJ databases">
        <title>Tapping the CABI collections for fungal endophytes: first genome assemblies for Collariella, Neodidymelliopsis, Ascochyta clinopodiicola, Didymella pomorum, Didymosphaeria variabile, Neocosmospora piperis and Neocucurbitaria cava.</title>
        <authorList>
            <person name="Hill R."/>
        </authorList>
    </citation>
    <scope>NUCLEOTIDE SEQUENCE</scope>
    <source>
        <strain evidence="1">IMI 355082</strain>
    </source>
</reference>
<name>A0A9W9CRT6_9PEZI</name>
<protein>
    <submittedName>
        <fullName evidence="1">Uncharacterized protein</fullName>
    </submittedName>
</protein>
<evidence type="ECO:0000313" key="1">
    <source>
        <dbReference type="EMBL" id="KAJ4385260.1"/>
    </source>
</evidence>
<proteinExistence type="predicted"/>
<dbReference type="Proteomes" id="UP001140453">
    <property type="component" value="Unassembled WGS sequence"/>
</dbReference>
<evidence type="ECO:0000313" key="2">
    <source>
        <dbReference type="Proteomes" id="UP001140453"/>
    </source>
</evidence>
<keyword evidence="2" id="KW-1185">Reference proteome</keyword>
<comment type="caution">
    <text evidence="1">The sequence shown here is derived from an EMBL/GenBank/DDBJ whole genome shotgun (WGS) entry which is preliminary data.</text>
</comment>
<gene>
    <name evidence="1" type="ORF">N0V93_010321</name>
</gene>
<organism evidence="1 2">
    <name type="scientific">Gnomoniopsis smithogilvyi</name>
    <dbReference type="NCBI Taxonomy" id="1191159"/>
    <lineage>
        <taxon>Eukaryota</taxon>
        <taxon>Fungi</taxon>
        <taxon>Dikarya</taxon>
        <taxon>Ascomycota</taxon>
        <taxon>Pezizomycotina</taxon>
        <taxon>Sordariomycetes</taxon>
        <taxon>Sordariomycetidae</taxon>
        <taxon>Diaporthales</taxon>
        <taxon>Gnomoniaceae</taxon>
        <taxon>Gnomoniopsis</taxon>
    </lineage>
</organism>
<sequence>MSGKQNQTLSLSPKVAAKVSAFETSAQKTTAKSAATSDTLSLDQVIKREHSAETLYEDTGAFEAVAGPLAPKDETTSNDNQIPVRPSVTLYRRSLRPTSFESSTTSIPQIDTRNNFLGGRRWPRFSLADLAEAEEQITKLKEENGKLSAKLTGALKTIDQLRKEVQYSMPPLRASDMQTQQLYNILDDIVYAADLVSED</sequence>